<dbReference type="EMBL" id="LCHK01000011">
    <property type="protein sequence ID" value="KKT32650.1"/>
    <property type="molecule type" value="Genomic_DNA"/>
</dbReference>
<dbReference type="AlphaFoldDB" id="A0A837IAP8"/>
<organism evidence="4 5">
    <name type="scientific">Candidatus Woesebacteria bacterium GW2011_GWB1_44_11</name>
    <dbReference type="NCBI Taxonomy" id="1618579"/>
    <lineage>
        <taxon>Bacteria</taxon>
        <taxon>Candidatus Woeseibacteriota</taxon>
    </lineage>
</organism>
<dbReference type="GO" id="GO:0006508">
    <property type="term" value="P:proteolysis"/>
    <property type="evidence" value="ECO:0007669"/>
    <property type="project" value="InterPro"/>
</dbReference>
<evidence type="ECO:0000256" key="1">
    <source>
        <dbReference type="ARBA" id="ARBA00022801"/>
    </source>
</evidence>
<dbReference type="PANTHER" id="PTHR22946">
    <property type="entry name" value="DIENELACTONE HYDROLASE DOMAIN-CONTAINING PROTEIN-RELATED"/>
    <property type="match status" value="1"/>
</dbReference>
<dbReference type="GO" id="GO:0052689">
    <property type="term" value="F:carboxylic ester hydrolase activity"/>
    <property type="evidence" value="ECO:0007669"/>
    <property type="project" value="UniProtKB-ARBA"/>
</dbReference>
<dbReference type="InterPro" id="IPR029058">
    <property type="entry name" value="AB_hydrolase_fold"/>
</dbReference>
<name>A0A837IAP8_9BACT</name>
<protein>
    <recommendedName>
        <fullName evidence="3">Peptidase S9 prolyl oligopeptidase catalytic domain-containing protein</fullName>
    </recommendedName>
</protein>
<evidence type="ECO:0000256" key="2">
    <source>
        <dbReference type="SAM" id="Phobius"/>
    </source>
</evidence>
<feature type="domain" description="Peptidase S9 prolyl oligopeptidase catalytic" evidence="3">
    <location>
        <begin position="150"/>
        <end position="359"/>
    </location>
</feature>
<accession>A0A837IAP8</accession>
<dbReference type="InterPro" id="IPR001375">
    <property type="entry name" value="Peptidase_S9_cat"/>
</dbReference>
<feature type="transmembrane region" description="Helical" evidence="2">
    <location>
        <begin position="12"/>
        <end position="29"/>
    </location>
</feature>
<dbReference type="InterPro" id="IPR050261">
    <property type="entry name" value="FrsA_esterase"/>
</dbReference>
<proteinExistence type="predicted"/>
<evidence type="ECO:0000259" key="3">
    <source>
        <dbReference type="Pfam" id="PF00326"/>
    </source>
</evidence>
<dbReference type="Gene3D" id="3.40.50.1820">
    <property type="entry name" value="alpha/beta hydrolase"/>
    <property type="match status" value="1"/>
</dbReference>
<dbReference type="Pfam" id="PF00326">
    <property type="entry name" value="Peptidase_S9"/>
    <property type="match status" value="1"/>
</dbReference>
<dbReference type="SUPFAM" id="SSF53474">
    <property type="entry name" value="alpha/beta-Hydrolases"/>
    <property type="match status" value="1"/>
</dbReference>
<dbReference type="Proteomes" id="UP000034012">
    <property type="component" value="Unassembled WGS sequence"/>
</dbReference>
<gene>
    <name evidence="4" type="ORF">UW20_C0011G0020</name>
</gene>
<keyword evidence="2" id="KW-0472">Membrane</keyword>
<keyword evidence="2" id="KW-0812">Transmembrane</keyword>
<keyword evidence="1" id="KW-0378">Hydrolase</keyword>
<dbReference type="PANTHER" id="PTHR22946:SF9">
    <property type="entry name" value="POLYKETIDE TRANSFERASE AF380"/>
    <property type="match status" value="1"/>
</dbReference>
<dbReference type="PROSITE" id="PS00708">
    <property type="entry name" value="PRO_ENDOPEP_SER"/>
    <property type="match status" value="1"/>
</dbReference>
<keyword evidence="2" id="KW-1133">Transmembrane helix</keyword>
<sequence>MLKCKVFKKKKILIVSVLLFALFGGYLFYSKGYFPKKPDFPTDLNNFLDEGGFVGSSELGVPFLLSIEYLRKGNYPGSDLIIEETLTPGSNYKRYIASYRSEGLKVYGLLTVPEEEEPPEGFPAIIFNHGYIPPAQYRTTEKYVSYVDGFARNGYVVFKPDFRGHGESEGEPTGAYGSNAYTVDALNAVSSVKKYPSVNPEKIGMWGHSMGGFITLRSMVVSDDIKAGVIWAGVVGSYPEMISSWRRRASTPPPGIPSSARRWRDELQAAFGTPEENPDFWNSISATSYLADISGPLSIHHGTLDASVPSEFSENLKGLMDKAGKEAELFLYEGDDHNLSDSFSTAMRRSVEFFDRHLK</sequence>
<reference evidence="4 5" key="1">
    <citation type="journal article" date="2015" name="Nature">
        <title>rRNA introns, odd ribosomes, and small enigmatic genomes across a large radiation of phyla.</title>
        <authorList>
            <person name="Brown C.T."/>
            <person name="Hug L.A."/>
            <person name="Thomas B.C."/>
            <person name="Sharon I."/>
            <person name="Castelle C.J."/>
            <person name="Singh A."/>
            <person name="Wilkins M.J."/>
            <person name="Williams K.H."/>
            <person name="Banfield J.F."/>
        </authorList>
    </citation>
    <scope>NUCLEOTIDE SEQUENCE [LARGE SCALE GENOMIC DNA]</scope>
</reference>
<comment type="caution">
    <text evidence="4">The sequence shown here is derived from an EMBL/GenBank/DDBJ whole genome shotgun (WGS) entry which is preliminary data.</text>
</comment>
<dbReference type="InterPro" id="IPR002471">
    <property type="entry name" value="Pept_S9_AS"/>
</dbReference>
<evidence type="ECO:0000313" key="4">
    <source>
        <dbReference type="EMBL" id="KKT32650.1"/>
    </source>
</evidence>
<evidence type="ECO:0000313" key="5">
    <source>
        <dbReference type="Proteomes" id="UP000034012"/>
    </source>
</evidence>
<dbReference type="GO" id="GO:0004252">
    <property type="term" value="F:serine-type endopeptidase activity"/>
    <property type="evidence" value="ECO:0007669"/>
    <property type="project" value="InterPro"/>
</dbReference>